<dbReference type="AlphaFoldDB" id="A0A934NPP5"/>
<dbReference type="Gene3D" id="3.10.180.10">
    <property type="entry name" value="2,3-Dihydroxybiphenyl 1,2-Dioxygenase, domain 1"/>
    <property type="match status" value="1"/>
</dbReference>
<accession>A0A934NPP5</accession>
<evidence type="ECO:0000259" key="1">
    <source>
        <dbReference type="PROSITE" id="PS51819"/>
    </source>
</evidence>
<gene>
    <name evidence="2" type="ORF">JGU71_09025</name>
</gene>
<name>A0A934NPP5_9NOCA</name>
<organism evidence="2 3">
    <name type="scientific">Antrihabitans stalagmiti</name>
    <dbReference type="NCBI Taxonomy" id="2799499"/>
    <lineage>
        <taxon>Bacteria</taxon>
        <taxon>Bacillati</taxon>
        <taxon>Actinomycetota</taxon>
        <taxon>Actinomycetes</taxon>
        <taxon>Mycobacteriales</taxon>
        <taxon>Nocardiaceae</taxon>
        <taxon>Antrihabitans</taxon>
    </lineage>
</organism>
<evidence type="ECO:0000313" key="2">
    <source>
        <dbReference type="EMBL" id="MBJ8339025.1"/>
    </source>
</evidence>
<dbReference type="EMBL" id="JAEMNV010000003">
    <property type="protein sequence ID" value="MBJ8339025.1"/>
    <property type="molecule type" value="Genomic_DNA"/>
</dbReference>
<dbReference type="SUPFAM" id="SSF54593">
    <property type="entry name" value="Glyoxalase/Bleomycin resistance protein/Dihydroxybiphenyl dioxygenase"/>
    <property type="match status" value="1"/>
</dbReference>
<comment type="caution">
    <text evidence="2">The sequence shown here is derived from an EMBL/GenBank/DDBJ whole genome shotgun (WGS) entry which is preliminary data.</text>
</comment>
<protein>
    <submittedName>
        <fullName evidence="2">VOC family protein</fullName>
    </submittedName>
</protein>
<dbReference type="InterPro" id="IPR037523">
    <property type="entry name" value="VOC_core"/>
</dbReference>
<dbReference type="InterPro" id="IPR004360">
    <property type="entry name" value="Glyas_Fos-R_dOase_dom"/>
</dbReference>
<evidence type="ECO:0000313" key="3">
    <source>
        <dbReference type="Proteomes" id="UP000655868"/>
    </source>
</evidence>
<dbReference type="Proteomes" id="UP000655868">
    <property type="component" value="Unassembled WGS sequence"/>
</dbReference>
<dbReference type="CDD" id="cd06587">
    <property type="entry name" value="VOC"/>
    <property type="match status" value="1"/>
</dbReference>
<dbReference type="InterPro" id="IPR029068">
    <property type="entry name" value="Glyas_Bleomycin-R_OHBP_Dase"/>
</dbReference>
<proteinExistence type="predicted"/>
<sequence length="114" mass="12628">MTISAVLPVVPVSDFDAAERWYTTFFDRAADRHPMDGLSEWQLGDYAVVQVFHSPDKAGRTALNFVDDDLDRHLADLADRGIDATEPITVAKGRQRLATISDPDGNQLSLIEDI</sequence>
<reference evidence="2" key="1">
    <citation type="submission" date="2020-12" db="EMBL/GenBank/DDBJ databases">
        <title>Antrihabitans popcorni sp. nov. and Antrihabitans auranticaus sp. nov., isolated from a larva cave.</title>
        <authorList>
            <person name="Lee S.D."/>
            <person name="Kim I.S."/>
        </authorList>
    </citation>
    <scope>NUCLEOTIDE SEQUENCE</scope>
    <source>
        <strain evidence="2">YC3-6</strain>
    </source>
</reference>
<feature type="domain" description="VOC" evidence="1">
    <location>
        <begin position="2"/>
        <end position="113"/>
    </location>
</feature>
<dbReference type="RefSeq" id="WP_199703746.1">
    <property type="nucleotide sequence ID" value="NZ_JAEMNV010000003.1"/>
</dbReference>
<dbReference type="Pfam" id="PF00903">
    <property type="entry name" value="Glyoxalase"/>
    <property type="match status" value="1"/>
</dbReference>
<dbReference type="PROSITE" id="PS51819">
    <property type="entry name" value="VOC"/>
    <property type="match status" value="1"/>
</dbReference>
<keyword evidence="3" id="KW-1185">Reference proteome</keyword>